<dbReference type="FunFam" id="1.10.10.10:FF:000001">
    <property type="entry name" value="LysR family transcriptional regulator"/>
    <property type="match status" value="1"/>
</dbReference>
<dbReference type="EMBL" id="JABBNI010000013">
    <property type="protein sequence ID" value="NMM62416.1"/>
    <property type="molecule type" value="Genomic_DNA"/>
</dbReference>
<dbReference type="InterPro" id="IPR000847">
    <property type="entry name" value="LysR_HTH_N"/>
</dbReference>
<evidence type="ECO:0000259" key="5">
    <source>
        <dbReference type="PROSITE" id="PS50931"/>
    </source>
</evidence>
<dbReference type="GO" id="GO:0000976">
    <property type="term" value="F:transcription cis-regulatory region binding"/>
    <property type="evidence" value="ECO:0007669"/>
    <property type="project" value="TreeGrafter"/>
</dbReference>
<dbReference type="Pfam" id="PF03466">
    <property type="entry name" value="LysR_substrate"/>
    <property type="match status" value="1"/>
</dbReference>
<dbReference type="PANTHER" id="PTHR30126:SF40">
    <property type="entry name" value="HTH-TYPE TRANSCRIPTIONAL REGULATOR GLTR"/>
    <property type="match status" value="1"/>
</dbReference>
<dbReference type="SUPFAM" id="SSF53850">
    <property type="entry name" value="Periplasmic binding protein-like II"/>
    <property type="match status" value="1"/>
</dbReference>
<dbReference type="PANTHER" id="PTHR30126">
    <property type="entry name" value="HTH-TYPE TRANSCRIPTIONAL REGULATOR"/>
    <property type="match status" value="1"/>
</dbReference>
<reference evidence="6 7" key="1">
    <citation type="submission" date="2020-06" db="EMBL/GenBank/DDBJ databases">
        <title>Complete Genome Sequence of Clostridium muelleri sp. nov. P21T, an Acid-Alcohol Producing Acetogen Isolated from Old Hay.</title>
        <authorList>
            <person name="Duncan K.E."/>
            <person name="Tanner R.S."/>
        </authorList>
    </citation>
    <scope>NUCLEOTIDE SEQUENCE [LARGE SCALE GENOMIC DNA]</scope>
    <source>
        <strain evidence="6 7">P21</strain>
    </source>
</reference>
<dbReference type="GO" id="GO:0003700">
    <property type="term" value="F:DNA-binding transcription factor activity"/>
    <property type="evidence" value="ECO:0007669"/>
    <property type="project" value="InterPro"/>
</dbReference>
<comment type="similarity">
    <text evidence="1">Belongs to the LysR transcriptional regulatory family.</text>
</comment>
<dbReference type="SUPFAM" id="SSF46785">
    <property type="entry name" value="Winged helix' DNA-binding domain"/>
    <property type="match status" value="1"/>
</dbReference>
<evidence type="ECO:0000256" key="4">
    <source>
        <dbReference type="ARBA" id="ARBA00023163"/>
    </source>
</evidence>
<dbReference type="Pfam" id="PF00126">
    <property type="entry name" value="HTH_1"/>
    <property type="match status" value="1"/>
</dbReference>
<dbReference type="Gene3D" id="1.10.10.10">
    <property type="entry name" value="Winged helix-like DNA-binding domain superfamily/Winged helix DNA-binding domain"/>
    <property type="match status" value="1"/>
</dbReference>
<gene>
    <name evidence="6" type="ORF">HBE96_06875</name>
</gene>
<dbReference type="AlphaFoldDB" id="A0A7Y0HNV7"/>
<evidence type="ECO:0000313" key="7">
    <source>
        <dbReference type="Proteomes" id="UP000537131"/>
    </source>
</evidence>
<dbReference type="RefSeq" id="WP_169297020.1">
    <property type="nucleotide sequence ID" value="NZ_JABBNI010000013.1"/>
</dbReference>
<dbReference type="PRINTS" id="PR00039">
    <property type="entry name" value="HTHLYSR"/>
</dbReference>
<dbReference type="InterPro" id="IPR036390">
    <property type="entry name" value="WH_DNA-bd_sf"/>
</dbReference>
<dbReference type="InterPro" id="IPR005119">
    <property type="entry name" value="LysR_subst-bd"/>
</dbReference>
<dbReference type="CDD" id="cd05466">
    <property type="entry name" value="PBP2_LTTR_substrate"/>
    <property type="match status" value="1"/>
</dbReference>
<evidence type="ECO:0000313" key="6">
    <source>
        <dbReference type="EMBL" id="NMM62416.1"/>
    </source>
</evidence>
<dbReference type="PROSITE" id="PS50931">
    <property type="entry name" value="HTH_LYSR"/>
    <property type="match status" value="1"/>
</dbReference>
<keyword evidence="2" id="KW-0805">Transcription regulation</keyword>
<feature type="domain" description="HTH lysR-type" evidence="5">
    <location>
        <begin position="1"/>
        <end position="60"/>
    </location>
</feature>
<protein>
    <submittedName>
        <fullName evidence="6">LysR family transcriptional regulator</fullName>
    </submittedName>
</protein>
<dbReference type="CDD" id="cd00090">
    <property type="entry name" value="HTH_ARSR"/>
    <property type="match status" value="1"/>
</dbReference>
<evidence type="ECO:0000256" key="3">
    <source>
        <dbReference type="ARBA" id="ARBA00023125"/>
    </source>
</evidence>
<evidence type="ECO:0000256" key="1">
    <source>
        <dbReference type="ARBA" id="ARBA00009437"/>
    </source>
</evidence>
<accession>A0A7Y0HNV7</accession>
<dbReference type="InterPro" id="IPR036388">
    <property type="entry name" value="WH-like_DNA-bd_sf"/>
</dbReference>
<comment type="caution">
    <text evidence="6">The sequence shown here is derived from an EMBL/GenBank/DDBJ whole genome shotgun (WGS) entry which is preliminary data.</text>
</comment>
<sequence>MNLHAIQAFVAIVETRSLSKAAEALYLSQSTVSHHLKMLEDELNTSLIVRKKGNRTIHLTPKGEEFVSIAERWLSLLKDTHALQNSDPHTSLSIGCTDSINTYIFPHLYKNFLNQEPHIDIHVRTHHSLEIYNLLLNHEIDVGFVITTFAYKNIIIEPIFDEKMVLICEPNEDNPQKSVHPSKLDGKNEIFVDWSPEFHAWHDFWFSSSKRPRANFNNPSLILTLMDNSNYWSVVPISMANSFKKIKNIQILDLLDPPPNRISYKITHKHPIPSRVESMNILDKHLKVFKDTTDLFID</sequence>
<keyword evidence="7" id="KW-1185">Reference proteome</keyword>
<dbReference type="Gene3D" id="3.40.190.290">
    <property type="match status" value="1"/>
</dbReference>
<name>A0A7Y0HNV7_9CLOT</name>
<organism evidence="6 7">
    <name type="scientific">Clostridium muellerianum</name>
    <dbReference type="NCBI Taxonomy" id="2716538"/>
    <lineage>
        <taxon>Bacteria</taxon>
        <taxon>Bacillati</taxon>
        <taxon>Bacillota</taxon>
        <taxon>Clostridia</taxon>
        <taxon>Eubacteriales</taxon>
        <taxon>Clostridiaceae</taxon>
        <taxon>Clostridium</taxon>
    </lineage>
</organism>
<evidence type="ECO:0000256" key="2">
    <source>
        <dbReference type="ARBA" id="ARBA00023015"/>
    </source>
</evidence>
<proteinExistence type="inferred from homology"/>
<keyword evidence="3" id="KW-0238">DNA-binding</keyword>
<dbReference type="Proteomes" id="UP000537131">
    <property type="component" value="Unassembled WGS sequence"/>
</dbReference>
<keyword evidence="4" id="KW-0804">Transcription</keyword>
<dbReference type="InterPro" id="IPR011991">
    <property type="entry name" value="ArsR-like_HTH"/>
</dbReference>